<dbReference type="InterPro" id="IPR039090">
    <property type="entry name" value="CD7"/>
</dbReference>
<dbReference type="AlphaFoldDB" id="A0A3Q1FLY5"/>
<reference evidence="3" key="2">
    <citation type="submission" date="2025-09" db="UniProtKB">
        <authorList>
            <consortium name="Ensembl"/>
        </authorList>
    </citation>
    <scope>IDENTIFICATION</scope>
</reference>
<keyword evidence="4" id="KW-1185">Reference proteome</keyword>
<organism evidence="3 4">
    <name type="scientific">Acanthochromis polyacanthus</name>
    <name type="common">spiny chromis</name>
    <dbReference type="NCBI Taxonomy" id="80966"/>
    <lineage>
        <taxon>Eukaryota</taxon>
        <taxon>Metazoa</taxon>
        <taxon>Chordata</taxon>
        <taxon>Craniata</taxon>
        <taxon>Vertebrata</taxon>
        <taxon>Euteleostomi</taxon>
        <taxon>Actinopterygii</taxon>
        <taxon>Neopterygii</taxon>
        <taxon>Teleostei</taxon>
        <taxon>Neoteleostei</taxon>
        <taxon>Acanthomorphata</taxon>
        <taxon>Ovalentaria</taxon>
        <taxon>Pomacentridae</taxon>
        <taxon>Acanthochromis</taxon>
    </lineage>
</organism>
<feature type="signal peptide" evidence="1">
    <location>
        <begin position="1"/>
        <end position="27"/>
    </location>
</feature>
<dbReference type="PANTHER" id="PTHR15343:SF0">
    <property type="entry name" value="T-CELL ANTIGEN CD7"/>
    <property type="match status" value="1"/>
</dbReference>
<dbReference type="Pfam" id="PF07686">
    <property type="entry name" value="V-set"/>
    <property type="match status" value="1"/>
</dbReference>
<evidence type="ECO:0000259" key="2">
    <source>
        <dbReference type="SMART" id="SM00409"/>
    </source>
</evidence>
<proteinExistence type="predicted"/>
<dbReference type="GO" id="GO:0002250">
    <property type="term" value="P:adaptive immune response"/>
    <property type="evidence" value="ECO:0007669"/>
    <property type="project" value="InterPro"/>
</dbReference>
<dbReference type="Ensembl" id="ENSAPOT00000025760.1">
    <property type="protein sequence ID" value="ENSAPOP00000016707.1"/>
    <property type="gene ID" value="ENSAPOG00000019835.1"/>
</dbReference>
<dbReference type="SUPFAM" id="SSF48726">
    <property type="entry name" value="Immunoglobulin"/>
    <property type="match status" value="1"/>
</dbReference>
<sequence length="208" mass="23885">FLSFLFCFVFLVLIIFCLVFVVDVGESVTIQCRTSAEQDSLYLKMGLSKDIDVFFTEKDTGKNTISTQYKHRLQSNGAFPNVDILIKNLTANDTGPYWCMYKAFDRKTSKQTATDGSGSVLLVVTREPRCFIYHSTKPHNPAFNSNFLKQTLKITSHTFYILNKSVKMLLLLDNSSRDVPFQIKCLIMAPRRLPTNDVYEDMRGTFRR</sequence>
<evidence type="ECO:0000313" key="4">
    <source>
        <dbReference type="Proteomes" id="UP000257200"/>
    </source>
</evidence>
<feature type="chain" id="PRO_5018595697" description="Immunoglobulin domain-containing protein" evidence="1">
    <location>
        <begin position="28"/>
        <end position="208"/>
    </location>
</feature>
<feature type="domain" description="Immunoglobulin" evidence="2">
    <location>
        <begin position="17"/>
        <end position="125"/>
    </location>
</feature>
<name>A0A3Q1FLY5_9TELE</name>
<dbReference type="InterPro" id="IPR013106">
    <property type="entry name" value="Ig_V-set"/>
</dbReference>
<reference evidence="3" key="1">
    <citation type="submission" date="2025-08" db="UniProtKB">
        <authorList>
            <consortium name="Ensembl"/>
        </authorList>
    </citation>
    <scope>IDENTIFICATION</scope>
</reference>
<dbReference type="InterPro" id="IPR036179">
    <property type="entry name" value="Ig-like_dom_sf"/>
</dbReference>
<dbReference type="PANTHER" id="PTHR15343">
    <property type="entry name" value="CD7"/>
    <property type="match status" value="1"/>
</dbReference>
<dbReference type="GO" id="GO:0016020">
    <property type="term" value="C:membrane"/>
    <property type="evidence" value="ECO:0007669"/>
    <property type="project" value="InterPro"/>
</dbReference>
<accession>A0A3Q1FLY5</accession>
<dbReference type="Gene3D" id="2.60.40.10">
    <property type="entry name" value="Immunoglobulins"/>
    <property type="match status" value="1"/>
</dbReference>
<dbReference type="GeneTree" id="ENSGT01030000235004"/>
<keyword evidence="1" id="KW-0732">Signal</keyword>
<dbReference type="SMART" id="SM00409">
    <property type="entry name" value="IG"/>
    <property type="match status" value="1"/>
</dbReference>
<evidence type="ECO:0000256" key="1">
    <source>
        <dbReference type="SAM" id="SignalP"/>
    </source>
</evidence>
<evidence type="ECO:0000313" key="3">
    <source>
        <dbReference type="Ensembl" id="ENSAPOP00000016707.1"/>
    </source>
</evidence>
<dbReference type="InParanoid" id="A0A3Q1FLY5"/>
<dbReference type="InterPro" id="IPR013783">
    <property type="entry name" value="Ig-like_fold"/>
</dbReference>
<protein>
    <recommendedName>
        <fullName evidence="2">Immunoglobulin domain-containing protein</fullName>
    </recommendedName>
</protein>
<dbReference type="GO" id="GO:0038023">
    <property type="term" value="F:signaling receptor activity"/>
    <property type="evidence" value="ECO:0007669"/>
    <property type="project" value="InterPro"/>
</dbReference>
<dbReference type="Proteomes" id="UP000257200">
    <property type="component" value="Unplaced"/>
</dbReference>
<dbReference type="InterPro" id="IPR003599">
    <property type="entry name" value="Ig_sub"/>
</dbReference>